<keyword evidence="3" id="KW-1185">Reference proteome</keyword>
<dbReference type="PANTHER" id="PTHR11695">
    <property type="entry name" value="ALCOHOL DEHYDROGENASE RELATED"/>
    <property type="match status" value="1"/>
</dbReference>
<dbReference type="PANTHER" id="PTHR11695:SF294">
    <property type="entry name" value="RETICULON-4-INTERACTING PROTEIN 1, MITOCHONDRIAL"/>
    <property type="match status" value="1"/>
</dbReference>
<dbReference type="Pfam" id="PF13602">
    <property type="entry name" value="ADH_zinc_N_2"/>
    <property type="match status" value="1"/>
</dbReference>
<evidence type="ECO:0000259" key="1">
    <source>
        <dbReference type="SMART" id="SM00829"/>
    </source>
</evidence>
<accession>A0ABW1PHN6</accession>
<feature type="domain" description="Enoyl reductase (ER)" evidence="1">
    <location>
        <begin position="14"/>
        <end position="302"/>
    </location>
</feature>
<dbReference type="GO" id="GO:0016491">
    <property type="term" value="F:oxidoreductase activity"/>
    <property type="evidence" value="ECO:0007669"/>
    <property type="project" value="UniProtKB-KW"/>
</dbReference>
<gene>
    <name evidence="2" type="ORF">ACFP3R_35750</name>
</gene>
<proteinExistence type="predicted"/>
<comment type="caution">
    <text evidence="2">The sequence shown here is derived from an EMBL/GenBank/DDBJ whole genome shotgun (WGS) entry which is preliminary data.</text>
</comment>
<dbReference type="CDD" id="cd05289">
    <property type="entry name" value="MDR_like_2"/>
    <property type="match status" value="1"/>
</dbReference>
<dbReference type="InterPro" id="IPR050700">
    <property type="entry name" value="YIM1/Zinc_Alcohol_DH_Fams"/>
</dbReference>
<name>A0ABW1PHN6_9PSEU</name>
<dbReference type="Gene3D" id="3.40.50.720">
    <property type="entry name" value="NAD(P)-binding Rossmann-like Domain"/>
    <property type="match status" value="1"/>
</dbReference>
<evidence type="ECO:0000313" key="2">
    <source>
        <dbReference type="EMBL" id="MFC6094651.1"/>
    </source>
</evidence>
<dbReference type="InterPro" id="IPR013154">
    <property type="entry name" value="ADH-like_N"/>
</dbReference>
<dbReference type="RefSeq" id="WP_380643104.1">
    <property type="nucleotide sequence ID" value="NZ_JBHSQO010000069.1"/>
</dbReference>
<dbReference type="EC" id="1.-.-.-" evidence="2"/>
<dbReference type="SUPFAM" id="SSF50129">
    <property type="entry name" value="GroES-like"/>
    <property type="match status" value="1"/>
</dbReference>
<dbReference type="InterPro" id="IPR020843">
    <property type="entry name" value="ER"/>
</dbReference>
<protein>
    <submittedName>
        <fullName evidence="2">NADP-dependent oxidoreductase</fullName>
        <ecNumber evidence="2">1.-.-.-</ecNumber>
    </submittedName>
</protein>
<dbReference type="Pfam" id="PF08240">
    <property type="entry name" value="ADH_N"/>
    <property type="match status" value="1"/>
</dbReference>
<dbReference type="SUPFAM" id="SSF51735">
    <property type="entry name" value="NAD(P)-binding Rossmann-fold domains"/>
    <property type="match status" value="1"/>
</dbReference>
<keyword evidence="2" id="KW-0560">Oxidoreductase</keyword>
<dbReference type="EMBL" id="JBHSQO010000069">
    <property type="protein sequence ID" value="MFC6094651.1"/>
    <property type="molecule type" value="Genomic_DNA"/>
</dbReference>
<dbReference type="SMART" id="SM00829">
    <property type="entry name" value="PKS_ER"/>
    <property type="match status" value="1"/>
</dbReference>
<organism evidence="2 3">
    <name type="scientific">Saccharothrix lopnurensis</name>
    <dbReference type="NCBI Taxonomy" id="1670621"/>
    <lineage>
        <taxon>Bacteria</taxon>
        <taxon>Bacillati</taxon>
        <taxon>Actinomycetota</taxon>
        <taxon>Actinomycetes</taxon>
        <taxon>Pseudonocardiales</taxon>
        <taxon>Pseudonocardiaceae</taxon>
        <taxon>Saccharothrix</taxon>
    </lineage>
</organism>
<reference evidence="3" key="1">
    <citation type="journal article" date="2019" name="Int. J. Syst. Evol. Microbiol.">
        <title>The Global Catalogue of Microorganisms (GCM) 10K type strain sequencing project: providing services to taxonomists for standard genome sequencing and annotation.</title>
        <authorList>
            <consortium name="The Broad Institute Genomics Platform"/>
            <consortium name="The Broad Institute Genome Sequencing Center for Infectious Disease"/>
            <person name="Wu L."/>
            <person name="Ma J."/>
        </authorList>
    </citation>
    <scope>NUCLEOTIDE SEQUENCE [LARGE SCALE GENOMIC DNA]</scope>
    <source>
        <strain evidence="3">CGMCC 4.7246</strain>
    </source>
</reference>
<dbReference type="Gene3D" id="3.90.180.10">
    <property type="entry name" value="Medium-chain alcohol dehydrogenases, catalytic domain"/>
    <property type="match status" value="1"/>
</dbReference>
<sequence length="305" mass="31356">MADTMRAAVIDAFGPAEALRIAEVPVPTPGEGEVLVRVHAAGVNAIDWFSRAGQGVGVRSFPAVLGWDVSGTAADTGAEVFGMPRFPNLAGAYAEYVVAPAAELAGKPAGGDHRTAAAAPMVGTTAWQTLFRHGGLVEGQRVLVHGAAGGVGHVAVQLAADAGADVVGTASAHNHDFVADLGAGRVVDYTAERVEDVVRDIDLVVDTRGGPDALRLLDVLRPGGVLVTLKGQDDALDRAAAARGLRTAYTYVSPDAEALAAVADLLARGGLRIAIEDVLPLERVADAHRTGERGHVRGRLVLDVS</sequence>
<evidence type="ECO:0000313" key="3">
    <source>
        <dbReference type="Proteomes" id="UP001596220"/>
    </source>
</evidence>
<dbReference type="InterPro" id="IPR036291">
    <property type="entry name" value="NAD(P)-bd_dom_sf"/>
</dbReference>
<dbReference type="InterPro" id="IPR011032">
    <property type="entry name" value="GroES-like_sf"/>
</dbReference>
<dbReference type="Proteomes" id="UP001596220">
    <property type="component" value="Unassembled WGS sequence"/>
</dbReference>